<proteinExistence type="predicted"/>
<dbReference type="RefSeq" id="XP_025564355.1">
    <property type="nucleotide sequence ID" value="XM_025702211.1"/>
</dbReference>
<protein>
    <submittedName>
        <fullName evidence="2">Uncharacterized protein</fullName>
    </submittedName>
</protein>
<evidence type="ECO:0000313" key="2">
    <source>
        <dbReference type="EMBL" id="PYH70561.1"/>
    </source>
</evidence>
<evidence type="ECO:0000256" key="1">
    <source>
        <dbReference type="SAM" id="MobiDB-lite"/>
    </source>
</evidence>
<gene>
    <name evidence="2" type="ORF">BO88DRAFT_250574</name>
</gene>
<keyword evidence="3" id="KW-1185">Reference proteome</keyword>
<sequence>MRALSAWKAREKRPKTKQSKAKQSKQAATQHTIIASPATLLSSPLSPSLSLSLSSRPFSPPPSPTLLIFPFLSFLPRSFSSSSLVLFNFNPP</sequence>
<dbReference type="GeneID" id="37206803"/>
<feature type="region of interest" description="Disordered" evidence="1">
    <location>
        <begin position="1"/>
        <end position="30"/>
    </location>
</feature>
<name>A0A319BEM0_ASPVC</name>
<dbReference type="AlphaFoldDB" id="A0A319BEM0"/>
<accession>A0A319BEM0</accession>
<reference evidence="2" key="1">
    <citation type="submission" date="2016-12" db="EMBL/GenBank/DDBJ databases">
        <title>The genomes of Aspergillus section Nigri reveals drivers in fungal speciation.</title>
        <authorList>
            <consortium name="DOE Joint Genome Institute"/>
            <person name="Vesth T.C."/>
            <person name="Nybo J."/>
            <person name="Theobald S."/>
            <person name="Brandl J."/>
            <person name="Frisvad J.C."/>
            <person name="Nielsen K.F."/>
            <person name="Lyhne E.K."/>
            <person name="Kogle M.E."/>
            <person name="Kuo A."/>
            <person name="Riley R."/>
            <person name="Clum A."/>
            <person name="Nolan M."/>
            <person name="Lipzen A."/>
            <person name="Salamov A."/>
            <person name="Henrissat B."/>
            <person name="Wiebenga A."/>
            <person name="De Vries R.P."/>
            <person name="Grigoriev I.V."/>
            <person name="Mortensen U.H."/>
            <person name="Andersen M.R."/>
            <person name="Baker S.E."/>
        </authorList>
    </citation>
    <scope>NUCLEOTIDE SEQUENCE [LARGE SCALE GENOMIC DNA]</scope>
    <source>
        <strain evidence="2">CBS 113365</strain>
    </source>
</reference>
<evidence type="ECO:0000313" key="3">
    <source>
        <dbReference type="Proteomes" id="UP000248405"/>
    </source>
</evidence>
<feature type="compositionally biased region" description="Basic residues" evidence="1">
    <location>
        <begin position="10"/>
        <end position="23"/>
    </location>
</feature>
<dbReference type="EMBL" id="KZ821620">
    <property type="protein sequence ID" value="PYH70561.1"/>
    <property type="molecule type" value="Genomic_DNA"/>
</dbReference>
<organism evidence="2 3">
    <name type="scientific">Aspergillus vadensis (strain CBS 113365 / IMI 142717 / IBT 24658)</name>
    <dbReference type="NCBI Taxonomy" id="1448311"/>
    <lineage>
        <taxon>Eukaryota</taxon>
        <taxon>Fungi</taxon>
        <taxon>Dikarya</taxon>
        <taxon>Ascomycota</taxon>
        <taxon>Pezizomycotina</taxon>
        <taxon>Eurotiomycetes</taxon>
        <taxon>Eurotiomycetidae</taxon>
        <taxon>Eurotiales</taxon>
        <taxon>Aspergillaceae</taxon>
        <taxon>Aspergillus</taxon>
        <taxon>Aspergillus subgen. Circumdati</taxon>
    </lineage>
</organism>
<dbReference type="Proteomes" id="UP000248405">
    <property type="component" value="Unassembled WGS sequence"/>
</dbReference>